<evidence type="ECO:0000313" key="2">
    <source>
        <dbReference type="Proteomes" id="UP000214684"/>
    </source>
</evidence>
<reference evidence="1 2" key="1">
    <citation type="submission" date="2016-11" db="EMBL/GenBank/DDBJ databases">
        <title>Whole genomes of Flavobacteriaceae.</title>
        <authorList>
            <person name="Stine C."/>
            <person name="Li C."/>
            <person name="Tadesse D."/>
        </authorList>
    </citation>
    <scope>NUCLEOTIDE SEQUENCE [LARGE SCALE GENOMIC DNA]</scope>
    <source>
        <strain evidence="1 2">DSM 24704</strain>
    </source>
</reference>
<accession>A0A227P379</accession>
<dbReference type="OrthoDB" id="1163807at2"/>
<keyword evidence="2" id="KW-1185">Reference proteome</keyword>
<dbReference type="AlphaFoldDB" id="A0A227P379"/>
<dbReference type="EMBL" id="MUGS01000035">
    <property type="protein sequence ID" value="OXG03983.1"/>
    <property type="molecule type" value="Genomic_DNA"/>
</dbReference>
<organism evidence="1 2">
    <name type="scientific">Flavobacterium araucananum</name>
    <dbReference type="NCBI Taxonomy" id="946678"/>
    <lineage>
        <taxon>Bacteria</taxon>
        <taxon>Pseudomonadati</taxon>
        <taxon>Bacteroidota</taxon>
        <taxon>Flavobacteriia</taxon>
        <taxon>Flavobacteriales</taxon>
        <taxon>Flavobacteriaceae</taxon>
        <taxon>Flavobacterium</taxon>
    </lineage>
</organism>
<dbReference type="RefSeq" id="WP_089480638.1">
    <property type="nucleotide sequence ID" value="NZ_MUGS01000035.1"/>
</dbReference>
<name>A0A227P379_9FLAO</name>
<dbReference type="InterPro" id="IPR029069">
    <property type="entry name" value="HotDog_dom_sf"/>
</dbReference>
<dbReference type="SUPFAM" id="SSF54637">
    <property type="entry name" value="Thioesterase/thiol ester dehydrase-isomerase"/>
    <property type="match status" value="1"/>
</dbReference>
<gene>
    <name evidence="1" type="ORF">B0A64_16435</name>
</gene>
<evidence type="ECO:0000313" key="1">
    <source>
        <dbReference type="EMBL" id="OXG03983.1"/>
    </source>
</evidence>
<evidence type="ECO:0008006" key="3">
    <source>
        <dbReference type="Google" id="ProtNLM"/>
    </source>
</evidence>
<sequence>MTGKKYIVTGEDVNDFMVMESTAYVSYTLRLLYHFLFANGFSKEKLNALHLGLQERNHVLICYKNLIFTEHFFVEMQHCYIDDKITIKSCFFNSKNECCAEVTKEIEWFDHSRRQVIAAPKHIIQHFNQNTSA</sequence>
<protein>
    <recommendedName>
        <fullName evidence="3">Thioesterase</fullName>
    </recommendedName>
</protein>
<proteinExistence type="predicted"/>
<dbReference type="Proteomes" id="UP000214684">
    <property type="component" value="Unassembled WGS sequence"/>
</dbReference>
<comment type="caution">
    <text evidence="1">The sequence shown here is derived from an EMBL/GenBank/DDBJ whole genome shotgun (WGS) entry which is preliminary data.</text>
</comment>